<dbReference type="NCBIfam" id="NF003468">
    <property type="entry name" value="PRK05093.1"/>
    <property type="match status" value="1"/>
</dbReference>
<gene>
    <name evidence="7" type="primary">argD</name>
    <name evidence="8" type="ORF">HD842_003479</name>
</gene>
<comment type="similarity">
    <text evidence="7">Belongs to the class-III pyridoxal-phosphate-dependent aminotransferase family. ArgD subfamily.</text>
</comment>
<dbReference type="Proteomes" id="UP000540787">
    <property type="component" value="Unassembled WGS sequence"/>
</dbReference>
<dbReference type="Gene3D" id="3.90.1150.10">
    <property type="entry name" value="Aspartate Aminotransferase, domain 1"/>
    <property type="match status" value="1"/>
</dbReference>
<evidence type="ECO:0000256" key="2">
    <source>
        <dbReference type="ARBA" id="ARBA00022571"/>
    </source>
</evidence>
<dbReference type="InterPro" id="IPR015422">
    <property type="entry name" value="PyrdxlP-dep_Trfase_small"/>
</dbReference>
<comment type="caution">
    <text evidence="8">The sequence shown here is derived from an EMBL/GenBank/DDBJ whole genome shotgun (WGS) entry which is preliminary data.</text>
</comment>
<dbReference type="PROSITE" id="PS00600">
    <property type="entry name" value="AA_TRANSFER_CLASS_3"/>
    <property type="match status" value="1"/>
</dbReference>
<dbReference type="NCBIfam" id="TIGR00707">
    <property type="entry name" value="argD"/>
    <property type="match status" value="1"/>
</dbReference>
<dbReference type="GO" id="GO:0045303">
    <property type="term" value="F:diaminobutyrate-2-oxoglutarate transaminase activity"/>
    <property type="evidence" value="ECO:0007669"/>
    <property type="project" value="UniProtKB-EC"/>
</dbReference>
<dbReference type="InterPro" id="IPR015424">
    <property type="entry name" value="PyrdxlP-dep_Trfase"/>
</dbReference>
<dbReference type="NCBIfam" id="NF002325">
    <property type="entry name" value="PRK01278.1"/>
    <property type="match status" value="1"/>
</dbReference>
<keyword evidence="7" id="KW-0028">Amino-acid biosynthesis</keyword>
<feature type="binding site" evidence="7">
    <location>
        <position position="147"/>
    </location>
    <ligand>
        <name>pyridoxal 5'-phosphate</name>
        <dbReference type="ChEBI" id="CHEBI:597326"/>
    </ligand>
</feature>
<dbReference type="CDD" id="cd00610">
    <property type="entry name" value="OAT_like"/>
    <property type="match status" value="1"/>
</dbReference>
<comment type="catalytic activity">
    <reaction evidence="6">
        <text>L-2,4-diaminobutanoate + 2-oxoglutarate = L-aspartate 4-semialdehyde + L-glutamate</text>
        <dbReference type="Rhea" id="RHEA:11160"/>
        <dbReference type="ChEBI" id="CHEBI:16810"/>
        <dbReference type="ChEBI" id="CHEBI:29985"/>
        <dbReference type="ChEBI" id="CHEBI:58761"/>
        <dbReference type="ChEBI" id="CHEBI:537519"/>
        <dbReference type="EC" id="2.6.1.76"/>
    </reaction>
</comment>
<dbReference type="GO" id="GO:0005737">
    <property type="term" value="C:cytoplasm"/>
    <property type="evidence" value="ECO:0007669"/>
    <property type="project" value="UniProtKB-SubCell"/>
</dbReference>
<evidence type="ECO:0000256" key="6">
    <source>
        <dbReference type="ARBA" id="ARBA00049111"/>
    </source>
</evidence>
<dbReference type="SUPFAM" id="SSF53383">
    <property type="entry name" value="PLP-dependent transferases"/>
    <property type="match status" value="1"/>
</dbReference>
<dbReference type="FunFam" id="3.40.640.10:FF:000004">
    <property type="entry name" value="Acetylornithine aminotransferase"/>
    <property type="match status" value="1"/>
</dbReference>
<dbReference type="InterPro" id="IPR049704">
    <property type="entry name" value="Aminotrans_3_PPA_site"/>
</dbReference>
<comment type="pathway">
    <text evidence="1">Amine and polyamine biosynthesis; ectoine biosynthesis; L-ectoine from L-aspartate 4-semialdehyde: step 1/3.</text>
</comment>
<comment type="miscellaneous">
    <text evidence="7">May also have succinyldiaminopimelate aminotransferase activity, thus carrying out the corresponding step in lysine biosynthesis.</text>
</comment>
<dbReference type="GO" id="GO:0006526">
    <property type="term" value="P:L-arginine biosynthetic process"/>
    <property type="evidence" value="ECO:0007669"/>
    <property type="project" value="UniProtKB-UniRule"/>
</dbReference>
<dbReference type="InterPro" id="IPR050103">
    <property type="entry name" value="Class-III_PLP-dep_AT"/>
</dbReference>
<keyword evidence="9" id="KW-1185">Reference proteome</keyword>
<evidence type="ECO:0000256" key="5">
    <source>
        <dbReference type="ARBA" id="ARBA00022898"/>
    </source>
</evidence>
<dbReference type="GO" id="GO:0003992">
    <property type="term" value="F:N2-acetyl-L-ornithine:2-oxoglutarate 5-aminotransferase activity"/>
    <property type="evidence" value="ECO:0007669"/>
    <property type="project" value="UniProtKB-UniRule"/>
</dbReference>
<proteinExistence type="inferred from homology"/>
<feature type="modified residue" description="N6-(pyridoxal phosphate)lysine" evidence="7">
    <location>
        <position position="261"/>
    </location>
</feature>
<evidence type="ECO:0000313" key="8">
    <source>
        <dbReference type="EMBL" id="MBB6135312.1"/>
    </source>
</evidence>
<evidence type="ECO:0000256" key="3">
    <source>
        <dbReference type="ARBA" id="ARBA00022576"/>
    </source>
</evidence>
<evidence type="ECO:0000313" key="9">
    <source>
        <dbReference type="Proteomes" id="UP000540787"/>
    </source>
</evidence>
<sequence length="433" mass="46045">MNAQLDSGIATRSVTRQTFDDVLVPTYAPAAMVPVRASGLDLWDQEGKQYLDFTSGIAVTSLGHAHPEVNEALTKQLNTLWHLGNGYTNEPVLRLASALTEATFAERAFFCNSGAEANEAALKLARKYAHTKFGPHKSRIVSCLASFHGRTLFTVSVGGQSKYTEGFEPLPPELSHIPYNDIEAARAAITDDVAAVIVEPIQGEGGVIPGNPDYLKALRELCDQTGALLIFDEVQSGMGRTGTLFAYEQMNVKPDVLTSAKALGNGYPIGAMLTTTEIAKHLGVGSHGTTYGGNPLATTVALKVLEIINQPAFLARVKEANVAIMTNLLQLAADFPQVFGQPRGMGLLLGLPMAETSKGRSKDFTKIAEKMGLMLLIAGPDVVRLAPALIVSDAQIAEANRIMRAAVAEFLADAIDEPAAPRKEAPVPAPDAA</sequence>
<dbReference type="Gene3D" id="3.40.640.10">
    <property type="entry name" value="Type I PLP-dependent aspartate aminotransferase-like (Major domain)"/>
    <property type="match status" value="1"/>
</dbReference>
<keyword evidence="5 7" id="KW-0663">Pyridoxal phosphate</keyword>
<feature type="binding site" evidence="7">
    <location>
        <position position="150"/>
    </location>
    <ligand>
        <name>N(2)-acetyl-L-ornithine</name>
        <dbReference type="ChEBI" id="CHEBI:57805"/>
    </ligand>
</feature>
<evidence type="ECO:0000256" key="7">
    <source>
        <dbReference type="HAMAP-Rule" id="MF_01107"/>
    </source>
</evidence>
<feature type="binding site" evidence="7">
    <location>
        <begin position="232"/>
        <end position="235"/>
    </location>
    <ligand>
        <name>pyridoxal 5'-phosphate</name>
        <dbReference type="ChEBI" id="CHEBI:597326"/>
    </ligand>
</feature>
<keyword evidence="2 7" id="KW-0055">Arginine biosynthesis</keyword>
<name>A0A7X0CFP5_9BURK</name>
<dbReference type="HAMAP" id="MF_01107">
    <property type="entry name" value="ArgD_aminotrans_3"/>
    <property type="match status" value="1"/>
</dbReference>
<dbReference type="EC" id="2.6.1.11" evidence="7"/>
<feature type="binding site" evidence="7">
    <location>
        <position position="289"/>
    </location>
    <ligand>
        <name>N(2)-acetyl-L-ornithine</name>
        <dbReference type="ChEBI" id="CHEBI:57805"/>
    </ligand>
</feature>
<dbReference type="Pfam" id="PF00202">
    <property type="entry name" value="Aminotran_3"/>
    <property type="match status" value="1"/>
</dbReference>
<comment type="pathway">
    <text evidence="7">Amino-acid biosynthesis; L-arginine biosynthesis; N(2)-acetyl-L-ornithine from L-glutamate: step 4/4.</text>
</comment>
<feature type="binding site" evidence="7">
    <location>
        <position position="290"/>
    </location>
    <ligand>
        <name>pyridoxal 5'-phosphate</name>
        <dbReference type="ChEBI" id="CHEBI:597326"/>
    </ligand>
</feature>
<comment type="catalytic activity">
    <reaction evidence="7">
        <text>N(2)-acetyl-L-ornithine + 2-oxoglutarate = N-acetyl-L-glutamate 5-semialdehyde + L-glutamate</text>
        <dbReference type="Rhea" id="RHEA:18049"/>
        <dbReference type="ChEBI" id="CHEBI:16810"/>
        <dbReference type="ChEBI" id="CHEBI:29123"/>
        <dbReference type="ChEBI" id="CHEBI:29985"/>
        <dbReference type="ChEBI" id="CHEBI:57805"/>
        <dbReference type="EC" id="2.6.1.11"/>
    </reaction>
</comment>
<dbReference type="AlphaFoldDB" id="A0A7X0CFP5"/>
<dbReference type="PANTHER" id="PTHR11986">
    <property type="entry name" value="AMINOTRANSFERASE CLASS III"/>
    <property type="match status" value="1"/>
</dbReference>
<dbReference type="PIRSF" id="PIRSF000521">
    <property type="entry name" value="Transaminase_4ab_Lys_Orn"/>
    <property type="match status" value="1"/>
</dbReference>
<dbReference type="GO" id="GO:0030170">
    <property type="term" value="F:pyridoxal phosphate binding"/>
    <property type="evidence" value="ECO:0007669"/>
    <property type="project" value="InterPro"/>
</dbReference>
<keyword evidence="3 7" id="KW-0032">Aminotransferase</keyword>
<dbReference type="InterPro" id="IPR015421">
    <property type="entry name" value="PyrdxlP-dep_Trfase_major"/>
</dbReference>
<evidence type="ECO:0000256" key="4">
    <source>
        <dbReference type="ARBA" id="ARBA00022679"/>
    </source>
</evidence>
<keyword evidence="7" id="KW-0963">Cytoplasm</keyword>
<comment type="subunit">
    <text evidence="7">Homodimer.</text>
</comment>
<protein>
    <recommendedName>
        <fullName evidence="7">Acetylornithine aminotransferase</fullName>
        <shortName evidence="7">ACOAT</shortName>
        <ecNumber evidence="7">2.6.1.11</ecNumber>
    </recommendedName>
</protein>
<dbReference type="PANTHER" id="PTHR11986:SF113">
    <property type="entry name" value="SUCCINYLORNITHINE TRANSAMINASE"/>
    <property type="match status" value="1"/>
</dbReference>
<dbReference type="InterPro" id="IPR005814">
    <property type="entry name" value="Aminotrans_3"/>
</dbReference>
<dbReference type="RefSeq" id="WP_183555995.1">
    <property type="nucleotide sequence ID" value="NZ_JACHBX010000004.1"/>
</dbReference>
<feature type="binding site" evidence="7">
    <location>
        <begin position="114"/>
        <end position="115"/>
    </location>
    <ligand>
        <name>pyridoxal 5'-phosphate</name>
        <dbReference type="ChEBI" id="CHEBI:597326"/>
    </ligand>
</feature>
<dbReference type="EMBL" id="JACHBX010000004">
    <property type="protein sequence ID" value="MBB6135312.1"/>
    <property type="molecule type" value="Genomic_DNA"/>
</dbReference>
<comment type="cofactor">
    <cofactor evidence="7">
        <name>pyridoxal 5'-phosphate</name>
        <dbReference type="ChEBI" id="CHEBI:597326"/>
    </cofactor>
    <text evidence="7">Binds 1 pyridoxal phosphate per subunit.</text>
</comment>
<keyword evidence="4 7" id="KW-0808">Transferase</keyword>
<dbReference type="InterPro" id="IPR004636">
    <property type="entry name" value="AcOrn/SuccOrn_fam"/>
</dbReference>
<comment type="subcellular location">
    <subcellularLocation>
        <location evidence="7">Cytoplasm</location>
    </subcellularLocation>
</comment>
<dbReference type="UniPathway" id="UPA00068">
    <property type="reaction ID" value="UER00109"/>
</dbReference>
<organism evidence="8 9">
    <name type="scientific">Massilia aurea</name>
    <dbReference type="NCBI Taxonomy" id="373040"/>
    <lineage>
        <taxon>Bacteria</taxon>
        <taxon>Pseudomonadati</taxon>
        <taxon>Pseudomonadota</taxon>
        <taxon>Betaproteobacteria</taxon>
        <taxon>Burkholderiales</taxon>
        <taxon>Oxalobacteraceae</taxon>
        <taxon>Telluria group</taxon>
        <taxon>Massilia</taxon>
    </lineage>
</organism>
<reference evidence="8 9" key="1">
    <citation type="submission" date="2020-08" db="EMBL/GenBank/DDBJ databases">
        <title>The Agave Microbiome: Exploring the role of microbial communities in plant adaptations to desert environments.</title>
        <authorList>
            <person name="Partida-Martinez L.P."/>
        </authorList>
    </citation>
    <scope>NUCLEOTIDE SEQUENCE [LARGE SCALE GENOMIC DNA]</scope>
    <source>
        <strain evidence="8 9">AT3.2</strain>
    </source>
</reference>
<evidence type="ECO:0000256" key="1">
    <source>
        <dbReference type="ARBA" id="ARBA00004946"/>
    </source>
</evidence>
<dbReference type="GO" id="GO:0042802">
    <property type="term" value="F:identical protein binding"/>
    <property type="evidence" value="ECO:0007669"/>
    <property type="project" value="TreeGrafter"/>
</dbReference>
<accession>A0A7X0CFP5</accession>